<evidence type="ECO:0000256" key="2">
    <source>
        <dbReference type="ARBA" id="ARBA00005375"/>
    </source>
</evidence>
<dbReference type="PROSITE" id="PS00778">
    <property type="entry name" value="HIS_ACID_PHOSPHAT_2"/>
    <property type="match status" value="1"/>
</dbReference>
<evidence type="ECO:0000256" key="9">
    <source>
        <dbReference type="SAM" id="SignalP"/>
    </source>
</evidence>
<dbReference type="InterPro" id="IPR029033">
    <property type="entry name" value="His_PPase_superfam"/>
</dbReference>
<keyword evidence="7" id="KW-0325">Glycoprotein</keyword>
<dbReference type="PROSITE" id="PS00616">
    <property type="entry name" value="HIS_ACID_PHOSPHAT_1"/>
    <property type="match status" value="1"/>
</dbReference>
<proteinExistence type="inferred from homology"/>
<reference evidence="10 11" key="1">
    <citation type="submission" date="2020-11" db="EMBL/GenBank/DDBJ databases">
        <authorList>
            <person name="Wallbank WR R."/>
            <person name="Pardo Diaz C."/>
            <person name="Kozak K."/>
            <person name="Martin S."/>
            <person name="Jiggins C."/>
            <person name="Moest M."/>
            <person name="Warren A I."/>
            <person name="Generalovic N T."/>
            <person name="Byers J.R.P. K."/>
            <person name="Montejo-Kovacevich G."/>
            <person name="Yen C E."/>
        </authorList>
    </citation>
    <scope>NUCLEOTIDE SEQUENCE [LARGE SCALE GENOMIC DNA]</scope>
</reference>
<dbReference type="InterPro" id="IPR033379">
    <property type="entry name" value="Acid_Pase_AS"/>
</dbReference>
<dbReference type="PANTHER" id="PTHR11567">
    <property type="entry name" value="ACID PHOSPHATASE-RELATED"/>
    <property type="match status" value="1"/>
</dbReference>
<organism evidence="10 11">
    <name type="scientific">Hermetia illucens</name>
    <name type="common">Black soldier fly</name>
    <dbReference type="NCBI Taxonomy" id="343691"/>
    <lineage>
        <taxon>Eukaryota</taxon>
        <taxon>Metazoa</taxon>
        <taxon>Ecdysozoa</taxon>
        <taxon>Arthropoda</taxon>
        <taxon>Hexapoda</taxon>
        <taxon>Insecta</taxon>
        <taxon>Pterygota</taxon>
        <taxon>Neoptera</taxon>
        <taxon>Endopterygota</taxon>
        <taxon>Diptera</taxon>
        <taxon>Brachycera</taxon>
        <taxon>Stratiomyomorpha</taxon>
        <taxon>Stratiomyidae</taxon>
        <taxon>Hermetiinae</taxon>
        <taxon>Hermetia</taxon>
    </lineage>
</organism>
<dbReference type="FunCoup" id="A0A7R8YU00">
    <property type="interactions" value="593"/>
</dbReference>
<dbReference type="Gene3D" id="3.40.50.1240">
    <property type="entry name" value="Phosphoglycerate mutase-like"/>
    <property type="match status" value="1"/>
</dbReference>
<evidence type="ECO:0000256" key="5">
    <source>
        <dbReference type="ARBA" id="ARBA00022801"/>
    </source>
</evidence>
<feature type="chain" id="PRO_5030834183" description="acid phosphatase" evidence="9">
    <location>
        <begin position="18"/>
        <end position="427"/>
    </location>
</feature>
<dbReference type="InterPro" id="IPR000560">
    <property type="entry name" value="His_Pase_clade-2"/>
</dbReference>
<evidence type="ECO:0000313" key="11">
    <source>
        <dbReference type="Proteomes" id="UP000594454"/>
    </source>
</evidence>
<dbReference type="AlphaFoldDB" id="A0A7R8YU00"/>
<dbReference type="EMBL" id="LR899011">
    <property type="protein sequence ID" value="CAD7084166.1"/>
    <property type="molecule type" value="Genomic_DNA"/>
</dbReference>
<evidence type="ECO:0000313" key="10">
    <source>
        <dbReference type="EMBL" id="CAD7084166.1"/>
    </source>
</evidence>
<evidence type="ECO:0000256" key="3">
    <source>
        <dbReference type="ARBA" id="ARBA00012646"/>
    </source>
</evidence>
<keyword evidence="11" id="KW-1185">Reference proteome</keyword>
<evidence type="ECO:0000256" key="6">
    <source>
        <dbReference type="ARBA" id="ARBA00023157"/>
    </source>
</evidence>
<evidence type="ECO:0000256" key="4">
    <source>
        <dbReference type="ARBA" id="ARBA00022729"/>
    </source>
</evidence>
<dbReference type="Proteomes" id="UP000594454">
    <property type="component" value="Chromosome 3"/>
</dbReference>
<keyword evidence="6" id="KW-1015">Disulfide bond</keyword>
<feature type="signal peptide" evidence="9">
    <location>
        <begin position="1"/>
        <end position="17"/>
    </location>
</feature>
<keyword evidence="8" id="KW-1133">Transmembrane helix</keyword>
<evidence type="ECO:0000256" key="1">
    <source>
        <dbReference type="ARBA" id="ARBA00000032"/>
    </source>
</evidence>
<protein>
    <recommendedName>
        <fullName evidence="3">acid phosphatase</fullName>
        <ecNumber evidence="3">3.1.3.2</ecNumber>
    </recommendedName>
</protein>
<name>A0A7R8YU00_HERIL</name>
<dbReference type="GO" id="GO:0003993">
    <property type="term" value="F:acid phosphatase activity"/>
    <property type="evidence" value="ECO:0007669"/>
    <property type="project" value="UniProtKB-EC"/>
</dbReference>
<dbReference type="InterPro" id="IPR050645">
    <property type="entry name" value="Histidine_acid_phosphatase"/>
</dbReference>
<sequence length="427" mass="49436">MFAFVILFVLLGPAVRANAIDAERPGTASDLQGKLVFAHVLYRHGDRTPVDPYPTDPWRDPKYWPTGWGQLTNIGKRQHYELGKWLRRRYNSLLNETYSNQEVHIQSTDVDRTLMSALSNLAGMFPPKGKDIWNEGLAWQPIPIHTIPENEDSILANKKPCPAYKYALSKLLHTEFFQKLDKRFAPLYEYLTKMTGRKINTLETAEKIYDTFVIEEKYNLTLPEWSKKVYPSDDLYYIAVLSFAVDTYTRPLARLKTGPLLKDILQRFQDKANNNLNPNRSLWIYSAHDTTVANLLNTLGVFELHSPPYTACIMLEMRLIESTPFISVFYKNTTAEPFLMSIPGCGKQCPLERMYELYNDVLPGDWDAECGMSMFSMTYEDASVTPAMTIVVSGSLFVFTIVLIYIGIVYYRRRQYFDYRWYMHIDS</sequence>
<keyword evidence="8" id="KW-0472">Membrane</keyword>
<dbReference type="PANTHER" id="PTHR11567:SF211">
    <property type="entry name" value="PROSTATIC ACID PHOSPHATASE"/>
    <property type="match status" value="1"/>
</dbReference>
<evidence type="ECO:0000256" key="7">
    <source>
        <dbReference type="ARBA" id="ARBA00023180"/>
    </source>
</evidence>
<keyword evidence="8" id="KW-0812">Transmembrane</keyword>
<dbReference type="EC" id="3.1.3.2" evidence="3"/>
<dbReference type="SUPFAM" id="SSF53254">
    <property type="entry name" value="Phosphoglycerate mutase-like"/>
    <property type="match status" value="1"/>
</dbReference>
<evidence type="ECO:0000256" key="8">
    <source>
        <dbReference type="SAM" id="Phobius"/>
    </source>
</evidence>
<gene>
    <name evidence="10" type="ORF">HERILL_LOCUS7077</name>
</gene>
<feature type="transmembrane region" description="Helical" evidence="8">
    <location>
        <begin position="387"/>
        <end position="411"/>
    </location>
</feature>
<comment type="catalytic activity">
    <reaction evidence="1">
        <text>a phosphate monoester + H2O = an alcohol + phosphate</text>
        <dbReference type="Rhea" id="RHEA:15017"/>
        <dbReference type="ChEBI" id="CHEBI:15377"/>
        <dbReference type="ChEBI" id="CHEBI:30879"/>
        <dbReference type="ChEBI" id="CHEBI:43474"/>
        <dbReference type="ChEBI" id="CHEBI:67140"/>
        <dbReference type="EC" id="3.1.3.2"/>
    </reaction>
</comment>
<accession>A0A7R8YU00</accession>
<dbReference type="CDD" id="cd07061">
    <property type="entry name" value="HP_HAP_like"/>
    <property type="match status" value="1"/>
</dbReference>
<comment type="similarity">
    <text evidence="2">Belongs to the histidine acid phosphatase family.</text>
</comment>
<keyword evidence="5" id="KW-0378">Hydrolase</keyword>
<keyword evidence="4 9" id="KW-0732">Signal</keyword>
<dbReference type="InParanoid" id="A0A7R8YU00"/>
<dbReference type="Pfam" id="PF00328">
    <property type="entry name" value="His_Phos_2"/>
    <property type="match status" value="1"/>
</dbReference>
<dbReference type="OrthoDB" id="10257284at2759"/>